<dbReference type="SUPFAM" id="SSF55729">
    <property type="entry name" value="Acyl-CoA N-acyltransferases (Nat)"/>
    <property type="match status" value="1"/>
</dbReference>
<dbReference type="Proteomes" id="UP000000485">
    <property type="component" value="Chromosome"/>
</dbReference>
<keyword evidence="3" id="KW-1185">Reference proteome</keyword>
<dbReference type="Pfam" id="PF13508">
    <property type="entry name" value="Acetyltransf_7"/>
    <property type="match status" value="1"/>
</dbReference>
<dbReference type="OrthoDB" id="1821130at2"/>
<reference evidence="3" key="1">
    <citation type="submission" date="2011-04" db="EMBL/GenBank/DDBJ databases">
        <title>Complete sequence of Cellvibrio gilvus ATCC 13127.</title>
        <authorList>
            <person name="Lucas S."/>
            <person name="Han J."/>
            <person name="Lapidus A."/>
            <person name="Cheng J.-F."/>
            <person name="Goodwin L."/>
            <person name="Pitluck S."/>
            <person name="Peters L."/>
            <person name="Munk A."/>
            <person name="Detter J.C."/>
            <person name="Han C."/>
            <person name="Tapia R."/>
            <person name="Land M."/>
            <person name="Hauser L."/>
            <person name="Kyrpides N."/>
            <person name="Ivanova N."/>
            <person name="Ovchinnikova G."/>
            <person name="Pagani I."/>
            <person name="Mead D."/>
            <person name="Brumm P."/>
            <person name="Woyke T."/>
        </authorList>
    </citation>
    <scope>NUCLEOTIDE SEQUENCE [LARGE SCALE GENOMIC DNA]</scope>
    <source>
        <strain evidence="3">ATCC 13127 / NRRL B-14078</strain>
    </source>
</reference>
<proteinExistence type="predicted"/>
<dbReference type="PANTHER" id="PTHR42791">
    <property type="entry name" value="GNAT FAMILY ACETYLTRANSFERASE"/>
    <property type="match status" value="1"/>
</dbReference>
<evidence type="ECO:0000313" key="2">
    <source>
        <dbReference type="EMBL" id="AEI11681.1"/>
    </source>
</evidence>
<dbReference type="eggNOG" id="COG0456">
    <property type="taxonomic scope" value="Bacteria"/>
</dbReference>
<dbReference type="Gene3D" id="3.40.630.30">
    <property type="match status" value="1"/>
</dbReference>
<dbReference type="GO" id="GO:0016747">
    <property type="term" value="F:acyltransferase activity, transferring groups other than amino-acyl groups"/>
    <property type="evidence" value="ECO:0007669"/>
    <property type="project" value="InterPro"/>
</dbReference>
<dbReference type="InterPro" id="IPR016181">
    <property type="entry name" value="Acyl_CoA_acyltransferase"/>
</dbReference>
<dbReference type="AlphaFoldDB" id="F8A1D4"/>
<protein>
    <submittedName>
        <fullName evidence="2">GCN5-related N-acetyltransferase</fullName>
    </submittedName>
</protein>
<dbReference type="KEGG" id="cga:Celgi_1162"/>
<dbReference type="STRING" id="593907.Celgi_1162"/>
<dbReference type="PANTHER" id="PTHR42791:SF1">
    <property type="entry name" value="N-ACETYLTRANSFERASE DOMAIN-CONTAINING PROTEIN"/>
    <property type="match status" value="1"/>
</dbReference>
<gene>
    <name evidence="2" type="ordered locus">Celgi_1162</name>
</gene>
<accession>F8A1D4</accession>
<dbReference type="InterPro" id="IPR000182">
    <property type="entry name" value="GNAT_dom"/>
</dbReference>
<feature type="domain" description="N-acetyltransferase" evidence="1">
    <location>
        <begin position="2"/>
        <end position="215"/>
    </location>
</feature>
<dbReference type="HOGENOM" id="CLU_060131_7_2_11"/>
<dbReference type="CDD" id="cd04301">
    <property type="entry name" value="NAT_SF"/>
    <property type="match status" value="1"/>
</dbReference>
<dbReference type="RefSeq" id="WP_013883200.1">
    <property type="nucleotide sequence ID" value="NC_015671.1"/>
</dbReference>
<evidence type="ECO:0000313" key="3">
    <source>
        <dbReference type="Proteomes" id="UP000000485"/>
    </source>
</evidence>
<organism evidence="2 3">
    <name type="scientific">Cellulomonas gilvus (strain ATCC 13127 / NRRL B-14078)</name>
    <name type="common">Cellvibrio gilvus</name>
    <dbReference type="NCBI Taxonomy" id="593907"/>
    <lineage>
        <taxon>Bacteria</taxon>
        <taxon>Bacillati</taxon>
        <taxon>Actinomycetota</taxon>
        <taxon>Actinomycetes</taxon>
        <taxon>Micrococcales</taxon>
        <taxon>Cellulomonadaceae</taxon>
        <taxon>Cellulomonas</taxon>
    </lineage>
</organism>
<sequence>MRLVRQAGPADAPAVRTVLARAYHDNPLMRWVLPDEGTRDDACAAWLGPSVDRYVALGGVDVLVEDGEVLAAAAWREPGLDAQHPVLRTLPTGPGVLAALVGRARAADVLARLGAAATWAPAAPAPYLNYLAVRPERQGAGLGARLLEHRLRRYDAAGAATWLGTTDPRNVPFYSRLGYAVVGEAELTPSSVGAAGPGDETAATVLRVLHRQPADPLA</sequence>
<name>F8A1D4_CELGA</name>
<dbReference type="PROSITE" id="PS51186">
    <property type="entry name" value="GNAT"/>
    <property type="match status" value="1"/>
</dbReference>
<dbReference type="EMBL" id="CP002665">
    <property type="protein sequence ID" value="AEI11681.1"/>
    <property type="molecule type" value="Genomic_DNA"/>
</dbReference>
<keyword evidence="2" id="KW-0808">Transferase</keyword>
<dbReference type="InterPro" id="IPR052523">
    <property type="entry name" value="Trichothecene_AcTrans"/>
</dbReference>
<evidence type="ECO:0000259" key="1">
    <source>
        <dbReference type="PROSITE" id="PS51186"/>
    </source>
</evidence>